<dbReference type="PANTHER" id="PTHR36617:SF16">
    <property type="entry name" value="OS04G0516500 PROTEIN"/>
    <property type="match status" value="1"/>
</dbReference>
<sequence>MDCFNKALLSKWLWKYATERGSWWRQLIEIKYKASNSQWQSKQCRKGFRSSVWANISREYGEFCKVAGIDPGGGASVTFWNDCWVPQTILAHSFPRVAVAAARPEAWISDVINRLVEGLDWKIDFSINLMGGAEREKERFFSFLNSIDNFMVVCGLSRLVWSPDPDSSFSVRAMYRFLTDGRFSGVSSFPSDSVWRNCIPSKINAFMWMVAHKRILTLDNIQKRGCSIANRCCLCCREEESVDHLFASCEFGKEV</sequence>
<dbReference type="Pfam" id="PF13966">
    <property type="entry name" value="zf-RVT"/>
    <property type="match status" value="1"/>
</dbReference>
<keyword evidence="3" id="KW-1185">Reference proteome</keyword>
<dbReference type="EMBL" id="OZ034816">
    <property type="protein sequence ID" value="CAL1379586.1"/>
    <property type="molecule type" value="Genomic_DNA"/>
</dbReference>
<gene>
    <name evidence="2" type="ORF">LTRI10_LOCUS21098</name>
</gene>
<proteinExistence type="predicted"/>
<protein>
    <recommendedName>
        <fullName evidence="1">Reverse transcriptase zinc-binding domain-containing protein</fullName>
    </recommendedName>
</protein>
<dbReference type="Proteomes" id="UP001497516">
    <property type="component" value="Chromosome 3"/>
</dbReference>
<dbReference type="AlphaFoldDB" id="A0AAV2E0Z2"/>
<dbReference type="InterPro" id="IPR026960">
    <property type="entry name" value="RVT-Znf"/>
</dbReference>
<reference evidence="2 3" key="1">
    <citation type="submission" date="2024-04" db="EMBL/GenBank/DDBJ databases">
        <authorList>
            <person name="Fracassetti M."/>
        </authorList>
    </citation>
    <scope>NUCLEOTIDE SEQUENCE [LARGE SCALE GENOMIC DNA]</scope>
</reference>
<name>A0AAV2E0Z2_9ROSI</name>
<accession>A0AAV2E0Z2</accession>
<organism evidence="2 3">
    <name type="scientific">Linum trigynum</name>
    <dbReference type="NCBI Taxonomy" id="586398"/>
    <lineage>
        <taxon>Eukaryota</taxon>
        <taxon>Viridiplantae</taxon>
        <taxon>Streptophyta</taxon>
        <taxon>Embryophyta</taxon>
        <taxon>Tracheophyta</taxon>
        <taxon>Spermatophyta</taxon>
        <taxon>Magnoliopsida</taxon>
        <taxon>eudicotyledons</taxon>
        <taxon>Gunneridae</taxon>
        <taxon>Pentapetalae</taxon>
        <taxon>rosids</taxon>
        <taxon>fabids</taxon>
        <taxon>Malpighiales</taxon>
        <taxon>Linaceae</taxon>
        <taxon>Linum</taxon>
    </lineage>
</organism>
<evidence type="ECO:0000313" key="2">
    <source>
        <dbReference type="EMBL" id="CAL1379586.1"/>
    </source>
</evidence>
<dbReference type="PANTHER" id="PTHR36617">
    <property type="entry name" value="PROTEIN, PUTATIVE-RELATED"/>
    <property type="match status" value="1"/>
</dbReference>
<feature type="domain" description="Reverse transcriptase zinc-binding" evidence="1">
    <location>
        <begin position="169"/>
        <end position="254"/>
    </location>
</feature>
<evidence type="ECO:0000313" key="3">
    <source>
        <dbReference type="Proteomes" id="UP001497516"/>
    </source>
</evidence>
<evidence type="ECO:0000259" key="1">
    <source>
        <dbReference type="Pfam" id="PF13966"/>
    </source>
</evidence>